<gene>
    <name evidence="2" type="ORF">SKAU_G00077590</name>
</gene>
<evidence type="ECO:0000256" key="1">
    <source>
        <dbReference type="SAM" id="Phobius"/>
    </source>
</evidence>
<dbReference type="EMBL" id="JAINUF010000002">
    <property type="protein sequence ID" value="KAJ8377179.1"/>
    <property type="molecule type" value="Genomic_DNA"/>
</dbReference>
<sequence>MSCQPKVTTGDNSAGYLPIIIACICIFIAIIIAIFLILRRRKRHSEGSQVPMQSNTEYASVEGSAAQINIVERKLQRPLEGSITVYETLGLPGAPPTKPESIYATVNKSAS</sequence>
<keyword evidence="1" id="KW-0812">Transmembrane</keyword>
<dbReference type="PROSITE" id="PS51257">
    <property type="entry name" value="PROKAR_LIPOPROTEIN"/>
    <property type="match status" value="1"/>
</dbReference>
<accession>A0A9Q1G7Z8</accession>
<dbReference type="AlphaFoldDB" id="A0A9Q1G7Z8"/>
<reference evidence="2" key="1">
    <citation type="journal article" date="2023" name="Science">
        <title>Genome structures resolve the early diversification of teleost fishes.</title>
        <authorList>
            <person name="Parey E."/>
            <person name="Louis A."/>
            <person name="Montfort J."/>
            <person name="Bouchez O."/>
            <person name="Roques C."/>
            <person name="Iampietro C."/>
            <person name="Lluch J."/>
            <person name="Castinel A."/>
            <person name="Donnadieu C."/>
            <person name="Desvignes T."/>
            <person name="Floi Bucao C."/>
            <person name="Jouanno E."/>
            <person name="Wen M."/>
            <person name="Mejri S."/>
            <person name="Dirks R."/>
            <person name="Jansen H."/>
            <person name="Henkel C."/>
            <person name="Chen W.J."/>
            <person name="Zahm M."/>
            <person name="Cabau C."/>
            <person name="Klopp C."/>
            <person name="Thompson A.W."/>
            <person name="Robinson-Rechavi M."/>
            <person name="Braasch I."/>
            <person name="Lecointre G."/>
            <person name="Bobe J."/>
            <person name="Postlethwait J.H."/>
            <person name="Berthelot C."/>
            <person name="Roest Crollius H."/>
            <person name="Guiguen Y."/>
        </authorList>
    </citation>
    <scope>NUCLEOTIDE SEQUENCE</scope>
    <source>
        <strain evidence="2">WJC10195</strain>
    </source>
</reference>
<evidence type="ECO:0000313" key="3">
    <source>
        <dbReference type="Proteomes" id="UP001152622"/>
    </source>
</evidence>
<feature type="transmembrane region" description="Helical" evidence="1">
    <location>
        <begin position="15"/>
        <end position="38"/>
    </location>
</feature>
<comment type="caution">
    <text evidence="2">The sequence shown here is derived from an EMBL/GenBank/DDBJ whole genome shotgun (WGS) entry which is preliminary data.</text>
</comment>
<dbReference type="NCBIfam" id="TIGR01167">
    <property type="entry name" value="LPXTG_anchor"/>
    <property type="match status" value="1"/>
</dbReference>
<keyword evidence="1" id="KW-1133">Transmembrane helix</keyword>
<organism evidence="2 3">
    <name type="scientific">Synaphobranchus kaupii</name>
    <name type="common">Kaup's arrowtooth eel</name>
    <dbReference type="NCBI Taxonomy" id="118154"/>
    <lineage>
        <taxon>Eukaryota</taxon>
        <taxon>Metazoa</taxon>
        <taxon>Chordata</taxon>
        <taxon>Craniata</taxon>
        <taxon>Vertebrata</taxon>
        <taxon>Euteleostomi</taxon>
        <taxon>Actinopterygii</taxon>
        <taxon>Neopterygii</taxon>
        <taxon>Teleostei</taxon>
        <taxon>Anguilliformes</taxon>
        <taxon>Synaphobranchidae</taxon>
        <taxon>Synaphobranchus</taxon>
    </lineage>
</organism>
<name>A0A9Q1G7Z8_SYNKA</name>
<protein>
    <submittedName>
        <fullName evidence="2">Uncharacterized protein</fullName>
    </submittedName>
</protein>
<proteinExistence type="predicted"/>
<keyword evidence="1" id="KW-0472">Membrane</keyword>
<dbReference type="Proteomes" id="UP001152622">
    <property type="component" value="Chromosome 2"/>
</dbReference>
<evidence type="ECO:0000313" key="2">
    <source>
        <dbReference type="EMBL" id="KAJ8377179.1"/>
    </source>
</evidence>
<keyword evidence="3" id="KW-1185">Reference proteome</keyword>